<dbReference type="Proteomes" id="UP000223158">
    <property type="component" value="Segment"/>
</dbReference>
<evidence type="ECO:0000313" key="2">
    <source>
        <dbReference type="Proteomes" id="UP000223158"/>
    </source>
</evidence>
<dbReference type="Pfam" id="PF05135">
    <property type="entry name" value="Phage_connect_1"/>
    <property type="match status" value="1"/>
</dbReference>
<dbReference type="CDD" id="cd08054">
    <property type="entry name" value="gp6"/>
    <property type="match status" value="1"/>
</dbReference>
<evidence type="ECO:0000313" key="1">
    <source>
        <dbReference type="EMBL" id="ALY06843.1"/>
    </source>
</evidence>
<dbReference type="NCBIfam" id="TIGR01560">
    <property type="entry name" value="put_DNA_pack"/>
    <property type="match status" value="1"/>
</dbReference>
<reference evidence="1 2" key="1">
    <citation type="submission" date="2015-11" db="EMBL/GenBank/DDBJ databases">
        <title>Lactobacillus brevis bacteriophage SA-C12: a mosaic Myoviridae member.</title>
        <authorList>
            <person name="Mahony J."/>
        </authorList>
    </citation>
    <scope>NUCLEOTIDE SEQUENCE [LARGE SCALE GENOMIC DNA]</scope>
</reference>
<dbReference type="EMBL" id="KU052488">
    <property type="protein sequence ID" value="ALY06843.1"/>
    <property type="molecule type" value="Genomic_DNA"/>
</dbReference>
<keyword evidence="2" id="KW-1185">Reference proteome</keyword>
<protein>
    <recommendedName>
        <fullName evidence="3">Phage gp6-like head-tail connector protein</fullName>
    </recommendedName>
</protein>
<name>A0A1I9KK57_9CAUD</name>
<gene>
    <name evidence="1" type="ORF">SAC12_021</name>
</gene>
<dbReference type="InterPro" id="IPR021146">
    <property type="entry name" value="Phage_gp6-like_head-tail"/>
</dbReference>
<proteinExistence type="predicted"/>
<evidence type="ECO:0008006" key="3">
    <source>
        <dbReference type="Google" id="ProtNLM"/>
    </source>
</evidence>
<sequence length="97" mass="10990">MMSVSLDDFKNHINADDDEDVKIYLDNAKNYVDLYVQGKDNQFLNKRQEDYQSMIDTAVLEVATASYLRRDGSPVTSGTQNVASLDTVINYGRNFSI</sequence>
<organism evidence="1 2">
    <name type="scientific">Lactobacillus phage SA-C12</name>
    <dbReference type="NCBI Taxonomy" id="1755697"/>
    <lineage>
        <taxon>Viruses</taxon>
        <taxon>Duplodnaviria</taxon>
        <taxon>Heunggongvirae</taxon>
        <taxon>Uroviricota</taxon>
        <taxon>Caudoviricetes</taxon>
        <taxon>Tybeckvirinae</taxon>
        <taxon>Lenusvirus</taxon>
        <taxon>Lenusvirus SAC12</taxon>
    </lineage>
</organism>
<dbReference type="Gene3D" id="1.10.3230.30">
    <property type="entry name" value="Phage gp6-like head-tail connector protein"/>
    <property type="match status" value="1"/>
</dbReference>
<dbReference type="InterPro" id="IPR006450">
    <property type="entry name" value="Phage_HK97_gp6-like"/>
</dbReference>
<accession>A0A1I9KK57</accession>